<dbReference type="InterPro" id="IPR023346">
    <property type="entry name" value="Lysozyme-like_dom_sf"/>
</dbReference>
<sequence length="240" mass="26752">MTVVTPALVFVLVFLSAASAALAVERFPTLPPGAPLPSPAACVLQVQPYAEREHRPANARYNARQGNRIAFIHGASHAYNQRWAPRVDGRFTGTTEQILLWAACKWGISGDLIRSMAVVESGWRMDQGGDFTTDVTFCTLIGGRSPCAQSYGIMQIKVSFHPVWPLARLSTAMNSDYGAAWLRACFVGDFRWLGHSYRAGDIWGCVGAYYAGEWYSDAAEAYIHRVRQQMIERIWERPDF</sequence>
<dbReference type="Proteomes" id="UP001375743">
    <property type="component" value="Unassembled WGS sequence"/>
</dbReference>
<protein>
    <recommendedName>
        <fullName evidence="4">Transglycosylase SLT domain-containing protein</fullName>
    </recommendedName>
</protein>
<dbReference type="Gene3D" id="1.10.530.10">
    <property type="match status" value="1"/>
</dbReference>
<keyword evidence="3" id="KW-1185">Reference proteome</keyword>
<dbReference type="EMBL" id="JBBLZC010000001">
    <property type="protein sequence ID" value="MEK0081738.1"/>
    <property type="molecule type" value="Genomic_DNA"/>
</dbReference>
<evidence type="ECO:0000313" key="2">
    <source>
        <dbReference type="EMBL" id="MEK0081738.1"/>
    </source>
</evidence>
<name>A0ABU8XMP7_9PROT</name>
<accession>A0ABU8XMP7</accession>
<organism evidence="2 3">
    <name type="scientific">Benzoatithermus flavus</name>
    <dbReference type="NCBI Taxonomy" id="3108223"/>
    <lineage>
        <taxon>Bacteria</taxon>
        <taxon>Pseudomonadati</taxon>
        <taxon>Pseudomonadota</taxon>
        <taxon>Alphaproteobacteria</taxon>
        <taxon>Geminicoccales</taxon>
        <taxon>Geminicoccaceae</taxon>
        <taxon>Benzoatithermus</taxon>
    </lineage>
</organism>
<evidence type="ECO:0008006" key="4">
    <source>
        <dbReference type="Google" id="ProtNLM"/>
    </source>
</evidence>
<proteinExistence type="predicted"/>
<dbReference type="SUPFAM" id="SSF53955">
    <property type="entry name" value="Lysozyme-like"/>
    <property type="match status" value="1"/>
</dbReference>
<comment type="caution">
    <text evidence="2">The sequence shown here is derived from an EMBL/GenBank/DDBJ whole genome shotgun (WGS) entry which is preliminary data.</text>
</comment>
<feature type="signal peptide" evidence="1">
    <location>
        <begin position="1"/>
        <end position="23"/>
    </location>
</feature>
<feature type="chain" id="PRO_5045963072" description="Transglycosylase SLT domain-containing protein" evidence="1">
    <location>
        <begin position="24"/>
        <end position="240"/>
    </location>
</feature>
<gene>
    <name evidence="2" type="ORF">U1T56_01130</name>
</gene>
<keyword evidence="1" id="KW-0732">Signal</keyword>
<dbReference type="RefSeq" id="WP_418157586.1">
    <property type="nucleotide sequence ID" value="NZ_JBBLZC010000001.1"/>
</dbReference>
<evidence type="ECO:0000313" key="3">
    <source>
        <dbReference type="Proteomes" id="UP001375743"/>
    </source>
</evidence>
<evidence type="ECO:0000256" key="1">
    <source>
        <dbReference type="SAM" id="SignalP"/>
    </source>
</evidence>
<reference evidence="2 3" key="1">
    <citation type="submission" date="2024-01" db="EMBL/GenBank/DDBJ databases">
        <title>Multi-omics insights into the function and evolution of sodium benzoate biodegradation pathways in Benzoatithermus flavus gen. nov., sp. nov. from hot spring.</title>
        <authorList>
            <person name="Hu C.-J."/>
            <person name="Li W.-J."/>
        </authorList>
    </citation>
    <scope>NUCLEOTIDE SEQUENCE [LARGE SCALE GENOMIC DNA]</scope>
    <source>
        <strain evidence="2 3">SYSU G07066</strain>
    </source>
</reference>